<dbReference type="OrthoDB" id="5497329at2"/>
<dbReference type="CDD" id="cd06127">
    <property type="entry name" value="DEDDh"/>
    <property type="match status" value="1"/>
</dbReference>
<name>A0A562ZPI4_9BURK</name>
<dbReference type="InterPro" id="IPR036397">
    <property type="entry name" value="RNaseH_sf"/>
</dbReference>
<evidence type="ECO:0000256" key="3">
    <source>
        <dbReference type="ARBA" id="ARBA00022839"/>
    </source>
</evidence>
<comment type="caution">
    <text evidence="5">The sequence shown here is derived from an EMBL/GenBank/DDBJ whole genome shotgun (WGS) entry which is preliminary data.</text>
</comment>
<reference evidence="5 6" key="1">
    <citation type="submission" date="2019-07" db="EMBL/GenBank/DDBJ databases">
        <title>Caenimonas sedimenti sp. nov., isolated from activated sludge.</title>
        <authorList>
            <person name="Xu J."/>
        </authorList>
    </citation>
    <scope>NUCLEOTIDE SEQUENCE [LARGE SCALE GENOMIC DNA]</scope>
    <source>
        <strain evidence="5 6">HX-9-20</strain>
    </source>
</reference>
<organism evidence="5 6">
    <name type="scientific">Caenimonas sedimenti</name>
    <dbReference type="NCBI Taxonomy" id="2596921"/>
    <lineage>
        <taxon>Bacteria</taxon>
        <taxon>Pseudomonadati</taxon>
        <taxon>Pseudomonadota</taxon>
        <taxon>Betaproteobacteria</taxon>
        <taxon>Burkholderiales</taxon>
        <taxon>Comamonadaceae</taxon>
        <taxon>Caenimonas</taxon>
    </lineage>
</organism>
<evidence type="ECO:0000256" key="1">
    <source>
        <dbReference type="ARBA" id="ARBA00022722"/>
    </source>
</evidence>
<dbReference type="PANTHER" id="PTHR30231">
    <property type="entry name" value="DNA POLYMERASE III SUBUNIT EPSILON"/>
    <property type="match status" value="1"/>
</dbReference>
<dbReference type="GO" id="GO:0003676">
    <property type="term" value="F:nucleic acid binding"/>
    <property type="evidence" value="ECO:0007669"/>
    <property type="project" value="InterPro"/>
</dbReference>
<evidence type="ECO:0000313" key="5">
    <source>
        <dbReference type="EMBL" id="TWO70480.1"/>
    </source>
</evidence>
<keyword evidence="6" id="KW-1185">Reference proteome</keyword>
<dbReference type="Pfam" id="PF00929">
    <property type="entry name" value="RNase_T"/>
    <property type="match status" value="1"/>
</dbReference>
<keyword evidence="1" id="KW-0540">Nuclease</keyword>
<dbReference type="Proteomes" id="UP000318199">
    <property type="component" value="Unassembled WGS sequence"/>
</dbReference>
<dbReference type="GO" id="GO:0006259">
    <property type="term" value="P:DNA metabolic process"/>
    <property type="evidence" value="ECO:0007669"/>
    <property type="project" value="UniProtKB-ARBA"/>
</dbReference>
<dbReference type="SMART" id="SM00479">
    <property type="entry name" value="EXOIII"/>
    <property type="match status" value="1"/>
</dbReference>
<evidence type="ECO:0000259" key="4">
    <source>
        <dbReference type="SMART" id="SM00479"/>
    </source>
</evidence>
<evidence type="ECO:0000313" key="6">
    <source>
        <dbReference type="Proteomes" id="UP000318199"/>
    </source>
</evidence>
<dbReference type="SUPFAM" id="SSF53098">
    <property type="entry name" value="Ribonuclease H-like"/>
    <property type="match status" value="1"/>
</dbReference>
<dbReference type="Gene3D" id="3.30.420.10">
    <property type="entry name" value="Ribonuclease H-like superfamily/Ribonuclease H"/>
    <property type="match status" value="1"/>
</dbReference>
<dbReference type="GO" id="GO:0008408">
    <property type="term" value="F:3'-5' exonuclease activity"/>
    <property type="evidence" value="ECO:0007669"/>
    <property type="project" value="TreeGrafter"/>
</dbReference>
<accession>A0A562ZPI4</accession>
<dbReference type="AlphaFoldDB" id="A0A562ZPI4"/>
<feature type="domain" description="Exonuclease" evidence="4">
    <location>
        <begin position="20"/>
        <end position="195"/>
    </location>
</feature>
<evidence type="ECO:0000256" key="2">
    <source>
        <dbReference type="ARBA" id="ARBA00022801"/>
    </source>
</evidence>
<dbReference type="RefSeq" id="WP_145894036.1">
    <property type="nucleotide sequence ID" value="NZ_VOBQ01000012.1"/>
</dbReference>
<keyword evidence="3 5" id="KW-0269">Exonuclease</keyword>
<dbReference type="GO" id="GO:0005829">
    <property type="term" value="C:cytosol"/>
    <property type="evidence" value="ECO:0007669"/>
    <property type="project" value="TreeGrafter"/>
</dbReference>
<protein>
    <submittedName>
        <fullName evidence="5">3'-5' exonuclease</fullName>
    </submittedName>
</protein>
<sequence length="215" mass="24100">MTLLSRLWRPARPARVDEARWVVVDLETTGLDPARDALVAIGAVAVRIDRVTRQASILPGDSFESIVRPEHLSADRANILLHGIGWQRQREGRPAGTALADFAAYVGASPLLAFHAAFDREVLQRALRSQRAPELANPWADIEFLCAVTFGEIPGGTLDAWLEHFGLHCPRRHEATADALAEAELLLRVWPRLRAECAGWDDVVRLARRRQWLRR</sequence>
<dbReference type="InterPro" id="IPR013520">
    <property type="entry name" value="Ribonucl_H"/>
</dbReference>
<dbReference type="InterPro" id="IPR012337">
    <property type="entry name" value="RNaseH-like_sf"/>
</dbReference>
<keyword evidence="2" id="KW-0378">Hydrolase</keyword>
<dbReference type="EMBL" id="VOBQ01000012">
    <property type="protein sequence ID" value="TWO70480.1"/>
    <property type="molecule type" value="Genomic_DNA"/>
</dbReference>
<dbReference type="PANTHER" id="PTHR30231:SF4">
    <property type="entry name" value="PROTEIN NEN2"/>
    <property type="match status" value="1"/>
</dbReference>
<proteinExistence type="predicted"/>
<gene>
    <name evidence="5" type="ORF">FN976_16010</name>
</gene>